<dbReference type="Proteomes" id="UP001310890">
    <property type="component" value="Unassembled WGS sequence"/>
</dbReference>
<dbReference type="PANTHER" id="PTHR42973:SF39">
    <property type="entry name" value="FAD-BINDING PCMH-TYPE DOMAIN-CONTAINING PROTEIN"/>
    <property type="match status" value="1"/>
</dbReference>
<dbReference type="Gene3D" id="3.30.465.10">
    <property type="match status" value="1"/>
</dbReference>
<dbReference type="PANTHER" id="PTHR42973">
    <property type="entry name" value="BINDING OXIDOREDUCTASE, PUTATIVE (AFU_ORTHOLOGUE AFUA_1G17690)-RELATED"/>
    <property type="match status" value="1"/>
</dbReference>
<dbReference type="InterPro" id="IPR036318">
    <property type="entry name" value="FAD-bd_PCMH-like_sf"/>
</dbReference>
<comment type="caution">
    <text evidence="6">The sequence shown here is derived from an EMBL/GenBank/DDBJ whole genome shotgun (WGS) entry which is preliminary data.</text>
</comment>
<accession>A0AAN7YQE9</accession>
<dbReference type="EMBL" id="JAVRRL010000048">
    <property type="protein sequence ID" value="KAK5110556.1"/>
    <property type="molecule type" value="Genomic_DNA"/>
</dbReference>
<evidence type="ECO:0000256" key="2">
    <source>
        <dbReference type="ARBA" id="ARBA00005466"/>
    </source>
</evidence>
<sequence length="156" mass="16393">MQGGGHGPAPRNFGLGADQVLSSEVVLADVSIITASPLQNQDIYFAIRGGGPGAYGVVTKTIIKAYPVVNVTVQHLAIAPLTTNISTLLNTVTTLFHDFPDLNDAGYAGYGTWPISQPNPLFATFTAGYVHGTYMMNSTLAAAQTRFAPTLAKLLP</sequence>
<dbReference type="GO" id="GO:0016491">
    <property type="term" value="F:oxidoreductase activity"/>
    <property type="evidence" value="ECO:0007669"/>
    <property type="project" value="UniProtKB-KW"/>
</dbReference>
<protein>
    <recommendedName>
        <fullName evidence="8">FAD-binding PCMH-type domain-containing protein</fullName>
    </recommendedName>
</protein>
<proteinExistence type="inferred from homology"/>
<organism evidence="6 7">
    <name type="scientific">Meristemomyces frigidus</name>
    <dbReference type="NCBI Taxonomy" id="1508187"/>
    <lineage>
        <taxon>Eukaryota</taxon>
        <taxon>Fungi</taxon>
        <taxon>Dikarya</taxon>
        <taxon>Ascomycota</taxon>
        <taxon>Pezizomycotina</taxon>
        <taxon>Dothideomycetes</taxon>
        <taxon>Dothideomycetidae</taxon>
        <taxon>Mycosphaerellales</taxon>
        <taxon>Teratosphaeriaceae</taxon>
        <taxon>Meristemomyces</taxon>
    </lineage>
</organism>
<dbReference type="GO" id="GO:0050660">
    <property type="term" value="F:flavin adenine dinucleotide binding"/>
    <property type="evidence" value="ECO:0007669"/>
    <property type="project" value="InterPro"/>
</dbReference>
<name>A0AAN7YQE9_9PEZI</name>
<keyword evidence="5" id="KW-0560">Oxidoreductase</keyword>
<evidence type="ECO:0000256" key="3">
    <source>
        <dbReference type="ARBA" id="ARBA00022630"/>
    </source>
</evidence>
<evidence type="ECO:0000313" key="6">
    <source>
        <dbReference type="EMBL" id="KAK5110556.1"/>
    </source>
</evidence>
<dbReference type="InterPro" id="IPR016169">
    <property type="entry name" value="FAD-bd_PCMH_sub2"/>
</dbReference>
<comment type="cofactor">
    <cofactor evidence="1">
        <name>FAD</name>
        <dbReference type="ChEBI" id="CHEBI:57692"/>
    </cofactor>
</comment>
<evidence type="ECO:0008006" key="8">
    <source>
        <dbReference type="Google" id="ProtNLM"/>
    </source>
</evidence>
<dbReference type="InterPro" id="IPR050416">
    <property type="entry name" value="FAD-linked_Oxidoreductase"/>
</dbReference>
<comment type="similarity">
    <text evidence="2">Belongs to the oxygen-dependent FAD-linked oxidoreductase family.</text>
</comment>
<keyword evidence="3" id="KW-0285">Flavoprotein</keyword>
<evidence type="ECO:0000256" key="4">
    <source>
        <dbReference type="ARBA" id="ARBA00022827"/>
    </source>
</evidence>
<evidence type="ECO:0000313" key="7">
    <source>
        <dbReference type="Proteomes" id="UP001310890"/>
    </source>
</evidence>
<dbReference type="SUPFAM" id="SSF56176">
    <property type="entry name" value="FAD-binding/transporter-associated domain-like"/>
    <property type="match status" value="1"/>
</dbReference>
<gene>
    <name evidence="6" type="ORF">LTR62_005748</name>
</gene>
<dbReference type="AlphaFoldDB" id="A0AAN7YQE9"/>
<evidence type="ECO:0000256" key="1">
    <source>
        <dbReference type="ARBA" id="ARBA00001974"/>
    </source>
</evidence>
<keyword evidence="4" id="KW-0274">FAD</keyword>
<reference evidence="6" key="1">
    <citation type="submission" date="2023-08" db="EMBL/GenBank/DDBJ databases">
        <title>Black Yeasts Isolated from many extreme environments.</title>
        <authorList>
            <person name="Coleine C."/>
            <person name="Stajich J.E."/>
            <person name="Selbmann L."/>
        </authorList>
    </citation>
    <scope>NUCLEOTIDE SEQUENCE</scope>
    <source>
        <strain evidence="6">CCFEE 5401</strain>
    </source>
</reference>
<evidence type="ECO:0000256" key="5">
    <source>
        <dbReference type="ARBA" id="ARBA00023002"/>
    </source>
</evidence>